<dbReference type="PANTHER" id="PTHR22968">
    <property type="entry name" value="PROTEIN KINASE C, MU"/>
    <property type="match status" value="1"/>
</dbReference>
<dbReference type="GO" id="GO:0005829">
    <property type="term" value="C:cytosol"/>
    <property type="evidence" value="ECO:0007669"/>
    <property type="project" value="TreeGrafter"/>
</dbReference>
<reference evidence="2 3" key="1">
    <citation type="submission" date="2013-11" db="EMBL/GenBank/DDBJ databases">
        <title>Draft genome of the bovine lungworm Dictyocaulus viviparus.</title>
        <authorList>
            <person name="Mitreva M."/>
        </authorList>
    </citation>
    <scope>NUCLEOTIDE SEQUENCE [LARGE SCALE GENOMIC DNA]</scope>
    <source>
        <strain evidence="2 3">HannoverDv2000</strain>
    </source>
</reference>
<dbReference type="OrthoDB" id="10252171at2759"/>
<sequence length="143" mass="16486">MTSLIVHNNCEEMRIAFFPNLFFSFKEVAEPFLCTEGKRGTGEENDDEMSLRNHKKAQNTPSAPLQSSEISLDDQTSPDDDVIGTESQNIPLMRVVMSKKQTRRRSNKVLKEGWIVHYTNQMDMVFEYEGEKNQDKEVGNENH</sequence>
<feature type="compositionally biased region" description="Polar residues" evidence="1">
    <location>
        <begin position="58"/>
        <end position="75"/>
    </location>
</feature>
<dbReference type="Proteomes" id="UP000053766">
    <property type="component" value="Unassembled WGS sequence"/>
</dbReference>
<dbReference type="PANTHER" id="PTHR22968:SF24">
    <property type="entry name" value="SERINE_THREONINE-PROTEIN KINASE"/>
    <property type="match status" value="1"/>
</dbReference>
<keyword evidence="3" id="KW-1185">Reference proteome</keyword>
<evidence type="ECO:0000256" key="1">
    <source>
        <dbReference type="SAM" id="MobiDB-lite"/>
    </source>
</evidence>
<feature type="region of interest" description="Disordered" evidence="1">
    <location>
        <begin position="36"/>
        <end position="88"/>
    </location>
</feature>
<name>A0A0D8Y4N6_DICVI</name>
<evidence type="ECO:0000313" key="2">
    <source>
        <dbReference type="EMBL" id="KJH49536.1"/>
    </source>
</evidence>
<reference evidence="3" key="2">
    <citation type="journal article" date="2016" name="Sci. Rep.">
        <title>Dictyocaulus viviparus genome, variome and transcriptome elucidate lungworm biology and support future intervention.</title>
        <authorList>
            <person name="McNulty S.N."/>
            <person name="Strube C."/>
            <person name="Rosa B.A."/>
            <person name="Martin J.C."/>
            <person name="Tyagi R."/>
            <person name="Choi Y.J."/>
            <person name="Wang Q."/>
            <person name="Hallsworth Pepin K."/>
            <person name="Zhang X."/>
            <person name="Ozersky P."/>
            <person name="Wilson R.K."/>
            <person name="Sternberg P.W."/>
            <person name="Gasser R.B."/>
            <person name="Mitreva M."/>
        </authorList>
    </citation>
    <scope>NUCLEOTIDE SEQUENCE [LARGE SCALE GENOMIC DNA]</scope>
    <source>
        <strain evidence="3">HannoverDv2000</strain>
    </source>
</reference>
<gene>
    <name evidence="2" type="ORF">DICVIV_04324</name>
</gene>
<dbReference type="GO" id="GO:0007200">
    <property type="term" value="P:phospholipase C-activating G protein-coupled receptor signaling pathway"/>
    <property type="evidence" value="ECO:0007669"/>
    <property type="project" value="TreeGrafter"/>
</dbReference>
<dbReference type="AlphaFoldDB" id="A0A0D8Y4N6"/>
<proteinExistence type="predicted"/>
<dbReference type="EMBL" id="KN716231">
    <property type="protein sequence ID" value="KJH49536.1"/>
    <property type="molecule type" value="Genomic_DNA"/>
</dbReference>
<evidence type="ECO:0000313" key="3">
    <source>
        <dbReference type="Proteomes" id="UP000053766"/>
    </source>
</evidence>
<protein>
    <submittedName>
        <fullName evidence="2">Uncharacterized protein</fullName>
    </submittedName>
</protein>
<accession>A0A0D8Y4N6</accession>
<dbReference type="GO" id="GO:0035556">
    <property type="term" value="P:intracellular signal transduction"/>
    <property type="evidence" value="ECO:0007669"/>
    <property type="project" value="TreeGrafter"/>
</dbReference>
<dbReference type="GO" id="GO:0004674">
    <property type="term" value="F:protein serine/threonine kinase activity"/>
    <property type="evidence" value="ECO:0007669"/>
    <property type="project" value="UniProtKB-KW"/>
</dbReference>
<dbReference type="STRING" id="29172.A0A0D8Y4N6"/>
<dbReference type="GO" id="GO:0008270">
    <property type="term" value="F:zinc ion binding"/>
    <property type="evidence" value="ECO:0007669"/>
    <property type="project" value="UniProtKB-KW"/>
</dbReference>
<organism evidence="2 3">
    <name type="scientific">Dictyocaulus viviparus</name>
    <name type="common">Bovine lungworm</name>
    <dbReference type="NCBI Taxonomy" id="29172"/>
    <lineage>
        <taxon>Eukaryota</taxon>
        <taxon>Metazoa</taxon>
        <taxon>Ecdysozoa</taxon>
        <taxon>Nematoda</taxon>
        <taxon>Chromadorea</taxon>
        <taxon>Rhabditida</taxon>
        <taxon>Rhabditina</taxon>
        <taxon>Rhabditomorpha</taxon>
        <taxon>Strongyloidea</taxon>
        <taxon>Metastrongylidae</taxon>
        <taxon>Dictyocaulus</taxon>
    </lineage>
</organism>